<evidence type="ECO:0000313" key="3">
    <source>
        <dbReference type="EMBL" id="KAG0275316.1"/>
    </source>
</evidence>
<feature type="compositionally biased region" description="Low complexity" evidence="1">
    <location>
        <begin position="73"/>
        <end position="85"/>
    </location>
</feature>
<accession>A0ABQ7JIQ5</accession>
<comment type="caution">
    <text evidence="3">The sequence shown here is derived from an EMBL/GenBank/DDBJ whole genome shotgun (WGS) entry which is preliminary data.</text>
</comment>
<evidence type="ECO:0000313" key="4">
    <source>
        <dbReference type="Proteomes" id="UP001194696"/>
    </source>
</evidence>
<reference evidence="3 4" key="1">
    <citation type="journal article" date="2020" name="Fungal Divers.">
        <title>Resolving the Mortierellaceae phylogeny through synthesis of multi-gene phylogenetics and phylogenomics.</title>
        <authorList>
            <person name="Vandepol N."/>
            <person name="Liber J."/>
            <person name="Desiro A."/>
            <person name="Na H."/>
            <person name="Kennedy M."/>
            <person name="Barry K."/>
            <person name="Grigoriev I.V."/>
            <person name="Miller A.N."/>
            <person name="O'Donnell K."/>
            <person name="Stajich J.E."/>
            <person name="Bonito G."/>
        </authorList>
    </citation>
    <scope>NUCLEOTIDE SEQUENCE [LARGE SCALE GENOMIC DNA]</scope>
    <source>
        <strain evidence="3 4">AD045</strain>
    </source>
</reference>
<feature type="region of interest" description="Disordered" evidence="1">
    <location>
        <begin position="35"/>
        <end position="102"/>
    </location>
</feature>
<feature type="compositionally biased region" description="Low complexity" evidence="1">
    <location>
        <begin position="93"/>
        <end position="102"/>
    </location>
</feature>
<dbReference type="EMBL" id="JAAAIM010001871">
    <property type="protein sequence ID" value="KAG0275316.1"/>
    <property type="molecule type" value="Genomic_DNA"/>
</dbReference>
<keyword evidence="2" id="KW-0472">Membrane</keyword>
<gene>
    <name evidence="3" type="ORF">BGZ96_003846</name>
</gene>
<evidence type="ECO:0000256" key="1">
    <source>
        <dbReference type="SAM" id="MobiDB-lite"/>
    </source>
</evidence>
<keyword evidence="2" id="KW-1133">Transmembrane helix</keyword>
<keyword evidence="4" id="KW-1185">Reference proteome</keyword>
<protein>
    <submittedName>
        <fullName evidence="3">Uncharacterized protein</fullName>
    </submittedName>
</protein>
<dbReference type="Proteomes" id="UP001194696">
    <property type="component" value="Unassembled WGS sequence"/>
</dbReference>
<organism evidence="3 4">
    <name type="scientific">Linnemannia gamsii</name>
    <dbReference type="NCBI Taxonomy" id="64522"/>
    <lineage>
        <taxon>Eukaryota</taxon>
        <taxon>Fungi</taxon>
        <taxon>Fungi incertae sedis</taxon>
        <taxon>Mucoromycota</taxon>
        <taxon>Mortierellomycotina</taxon>
        <taxon>Mortierellomycetes</taxon>
        <taxon>Mortierellales</taxon>
        <taxon>Mortierellaceae</taxon>
        <taxon>Linnemannia</taxon>
    </lineage>
</organism>
<feature type="transmembrane region" description="Helical" evidence="2">
    <location>
        <begin position="6"/>
        <end position="29"/>
    </location>
</feature>
<sequence length="141" mass="14134">MLSSGTVVGIVLGSLAAAAIFVVLLVTYINRRDPLHTTQEKPSNAKPDTLVTIPSANTTTTTVTPRSAPAPKPKATNAAPKAKPTSSYAPRNNYKSKSSGGYLSSSTYNYGSDSYGGGCGFGGYDGGDSGGGYGGGNSGGC</sequence>
<evidence type="ECO:0000256" key="2">
    <source>
        <dbReference type="SAM" id="Phobius"/>
    </source>
</evidence>
<name>A0ABQ7JIQ5_9FUNG</name>
<proteinExistence type="predicted"/>
<keyword evidence="2" id="KW-0812">Transmembrane</keyword>